<feature type="signal peptide" evidence="2">
    <location>
        <begin position="1"/>
        <end position="21"/>
    </location>
</feature>
<dbReference type="CDD" id="cd13671">
    <property type="entry name" value="PBP2_TRAP_SBP_like_3"/>
    <property type="match status" value="1"/>
</dbReference>
<keyword evidence="1 2" id="KW-0732">Signal</keyword>
<comment type="caution">
    <text evidence="3">The sequence shown here is derived from an EMBL/GenBank/DDBJ whole genome shotgun (WGS) entry which is preliminary data.</text>
</comment>
<dbReference type="Gene3D" id="3.40.190.170">
    <property type="entry name" value="Bacterial extracellular solute-binding protein, family 7"/>
    <property type="match status" value="1"/>
</dbReference>
<dbReference type="PROSITE" id="PS51257">
    <property type="entry name" value="PROKAR_LIPOPROTEIN"/>
    <property type="match status" value="1"/>
</dbReference>
<accession>A0ABP9FN82</accession>
<dbReference type="RefSeq" id="WP_345476120.1">
    <property type="nucleotide sequence ID" value="NZ_BAABLW010000001.1"/>
</dbReference>
<dbReference type="PANTHER" id="PTHR33376">
    <property type="match status" value="1"/>
</dbReference>
<dbReference type="InterPro" id="IPR004682">
    <property type="entry name" value="TRAP_DctP"/>
</dbReference>
<dbReference type="NCBIfam" id="TIGR00787">
    <property type="entry name" value="dctP"/>
    <property type="match status" value="1"/>
</dbReference>
<dbReference type="InterPro" id="IPR018389">
    <property type="entry name" value="DctP_fam"/>
</dbReference>
<dbReference type="InterPro" id="IPR038404">
    <property type="entry name" value="TRAP_DctP_sf"/>
</dbReference>
<feature type="chain" id="PRO_5047241376" evidence="2">
    <location>
        <begin position="22"/>
        <end position="338"/>
    </location>
</feature>
<gene>
    <name evidence="3" type="ORF">GCM10025790_00260</name>
</gene>
<dbReference type="Pfam" id="PF03480">
    <property type="entry name" value="DctP"/>
    <property type="match status" value="1"/>
</dbReference>
<evidence type="ECO:0000256" key="2">
    <source>
        <dbReference type="SAM" id="SignalP"/>
    </source>
</evidence>
<dbReference type="Proteomes" id="UP001500368">
    <property type="component" value="Unassembled WGS sequence"/>
</dbReference>
<name>A0ABP9FN82_9MICC</name>
<dbReference type="NCBIfam" id="NF037995">
    <property type="entry name" value="TRAP_S1"/>
    <property type="match status" value="1"/>
</dbReference>
<keyword evidence="4" id="KW-1185">Reference proteome</keyword>
<protein>
    <submittedName>
        <fullName evidence="3">TRAP transporter substrate-binding protein</fullName>
    </submittedName>
</protein>
<evidence type="ECO:0000313" key="3">
    <source>
        <dbReference type="EMBL" id="GAA4910266.1"/>
    </source>
</evidence>
<evidence type="ECO:0000256" key="1">
    <source>
        <dbReference type="ARBA" id="ARBA00022729"/>
    </source>
</evidence>
<dbReference type="PANTHER" id="PTHR33376:SF2">
    <property type="entry name" value="DICARBOXYLATE-BINDING PERIPLASMIC PROTEIN"/>
    <property type="match status" value="1"/>
</dbReference>
<proteinExistence type="predicted"/>
<dbReference type="EMBL" id="BAABLW010000001">
    <property type="protein sequence ID" value="GAA4910266.1"/>
    <property type="molecule type" value="Genomic_DNA"/>
</dbReference>
<evidence type="ECO:0000313" key="4">
    <source>
        <dbReference type="Proteomes" id="UP001500368"/>
    </source>
</evidence>
<reference evidence="4" key="1">
    <citation type="journal article" date="2019" name="Int. J. Syst. Evol. Microbiol.">
        <title>The Global Catalogue of Microorganisms (GCM) 10K type strain sequencing project: providing services to taxonomists for standard genome sequencing and annotation.</title>
        <authorList>
            <consortium name="The Broad Institute Genomics Platform"/>
            <consortium name="The Broad Institute Genome Sequencing Center for Infectious Disease"/>
            <person name="Wu L."/>
            <person name="Ma J."/>
        </authorList>
    </citation>
    <scope>NUCLEOTIDE SEQUENCE [LARGE SCALE GENOMIC DNA]</scope>
    <source>
        <strain evidence="4">JCM 19129</strain>
    </source>
</reference>
<organism evidence="3 4">
    <name type="scientific">Nesterenkonia rhizosphaerae</name>
    <dbReference type="NCBI Taxonomy" id="1348272"/>
    <lineage>
        <taxon>Bacteria</taxon>
        <taxon>Bacillati</taxon>
        <taxon>Actinomycetota</taxon>
        <taxon>Actinomycetes</taxon>
        <taxon>Micrococcales</taxon>
        <taxon>Micrococcaceae</taxon>
        <taxon>Nesterenkonia</taxon>
    </lineage>
</organism>
<sequence>MTKPRFTAAAAVIACTLGLTATGCTYGLQGTPETGKTMIFALDQAEDHPSYIALEAFSDRLEDATDGRWDIRVYPNAALGNQQETVQLVSEGSVDMVVASGTLLENLNRDFRTLALPLLYEDIDHQMAVLSDEEILGDLFTSLEEPNNLTVLGGFTQGERHVYTKNGPFTEPDDLNGQKIRVQESDLMIDMLSAMGSNPTPLSYAEVYTAIQSGVLDGAENNLISYMTTGHNVVAPHVALTAHQVGTDYVVINSEVFTGMTEEDRQTFLQEWQATVDHHTQMWVELTEEAADDAEAQGSTFTEVDQQAFTDGLAEMLEDELADPEVRELFDRIQNYEG</sequence>